<evidence type="ECO:0000313" key="1">
    <source>
        <dbReference type="EMBL" id="MBW4768709.1"/>
    </source>
</evidence>
<accession>A0ABS6YD99</accession>
<dbReference type="GO" id="GO:0051301">
    <property type="term" value="P:cell division"/>
    <property type="evidence" value="ECO:0007669"/>
    <property type="project" value="UniProtKB-KW"/>
</dbReference>
<sequence length="262" mass="30343">MRINVKKIVTILLDVALAVYLVFAFTSFNKPYSTTTTCSKVQINVADGATNGFIDAKEIKARLQKKKLFPLEQPMRYIDTRRIEEMLTKSPFVSTAECYKTQEGHVNITITQRMPVVRIKAQNGDDYYVDDKDCIMPNSHYTSDLIIATGPITRSFAQRYISPMSRTIISNELWQNLVEQINVLPNNGIEIIPRIGDHIIYLGQIPESRSREKRELLIKNFIDKKLSRLEKFYKYGLSQAGWNKYSYINLEFDNQIICKKRI</sequence>
<dbReference type="EMBL" id="JAHXCT010000002">
    <property type="protein sequence ID" value="MBW4768709.1"/>
    <property type="molecule type" value="Genomic_DNA"/>
</dbReference>
<protein>
    <submittedName>
        <fullName evidence="1">Cell division protein FtsQ</fullName>
    </submittedName>
</protein>
<keyword evidence="2" id="KW-1185">Reference proteome</keyword>
<organism evidence="1 2">
    <name type="scientific">Hoylesella nanceiensis</name>
    <dbReference type="NCBI Taxonomy" id="425941"/>
    <lineage>
        <taxon>Bacteria</taxon>
        <taxon>Pseudomonadati</taxon>
        <taxon>Bacteroidota</taxon>
        <taxon>Bacteroidia</taxon>
        <taxon>Bacteroidales</taxon>
        <taxon>Prevotellaceae</taxon>
        <taxon>Hoylesella</taxon>
    </lineage>
</organism>
<keyword evidence="1" id="KW-0132">Cell division</keyword>
<reference evidence="1 2" key="1">
    <citation type="submission" date="2021-07" db="EMBL/GenBank/DDBJ databases">
        <title>Genomic diversity and antimicrobial resistance of Prevotella spp. isolated from chronic lung disease airways.</title>
        <authorList>
            <person name="Webb K.A."/>
            <person name="Olagoke O.S."/>
            <person name="Baird T."/>
            <person name="Neill J."/>
            <person name="Pham A."/>
            <person name="Wells T.J."/>
            <person name="Ramsay K.A."/>
            <person name="Bell S.C."/>
            <person name="Sarovich D.S."/>
            <person name="Price E.P."/>
        </authorList>
    </citation>
    <scope>NUCLEOTIDE SEQUENCE [LARGE SCALE GENOMIC DNA]</scope>
    <source>
        <strain evidence="1 2">SCHI0011.S.12</strain>
    </source>
</reference>
<evidence type="ECO:0000313" key="2">
    <source>
        <dbReference type="Proteomes" id="UP000788426"/>
    </source>
</evidence>
<name>A0ABS6YD99_9BACT</name>
<dbReference type="Proteomes" id="UP000788426">
    <property type="component" value="Unassembled WGS sequence"/>
</dbReference>
<gene>
    <name evidence="1" type="ORF">KZO38_02900</name>
</gene>
<keyword evidence="1" id="KW-0131">Cell cycle</keyword>
<proteinExistence type="predicted"/>
<dbReference type="RefSeq" id="WP_219407818.1">
    <property type="nucleotide sequence ID" value="NZ_CAJZHJ010000002.1"/>
</dbReference>
<comment type="caution">
    <text evidence="1">The sequence shown here is derived from an EMBL/GenBank/DDBJ whole genome shotgun (WGS) entry which is preliminary data.</text>
</comment>